<dbReference type="PROSITE" id="PS50043">
    <property type="entry name" value="HTH_LUXR_2"/>
    <property type="match status" value="1"/>
</dbReference>
<dbReference type="PANTHER" id="PTHR16305">
    <property type="entry name" value="TESTICULAR SOLUBLE ADENYLYL CYCLASE"/>
    <property type="match status" value="1"/>
</dbReference>
<dbReference type="GO" id="GO:0003677">
    <property type="term" value="F:DNA binding"/>
    <property type="evidence" value="ECO:0007669"/>
    <property type="project" value="UniProtKB-KW"/>
</dbReference>
<dbReference type="PRINTS" id="PR00038">
    <property type="entry name" value="HTHLUXR"/>
</dbReference>
<dbReference type="Gene3D" id="3.40.50.300">
    <property type="entry name" value="P-loop containing nucleotide triphosphate hydrolases"/>
    <property type="match status" value="1"/>
</dbReference>
<sequence length="853" mass="92611">MSAESLERPSWPILARGPEFARALAILEAGARGLVLLGDAGTGKTALAEKIAAQYTAQHQATELPIMGAAGDSSLPWSTMARHVGDLTMDGDQVALDNAVRPIRQAGTGKTLLRVDDAGLLDEMSSQYVSWLVRAGHAIVLATTRRFQFLPQSMKLLVKDAHIEQIDIGPFTCDETGALLELALGGPVDDEFTRRLWRSSGGNALFIRELVRAGRNSGALVRTAGGWRWNGRMSASRRLQDLLRADLDRLPDAVRAVVELAALGEPMPRRQLLRLVDAADYDRALESGLVTVDVSRPVDVARVRPSHPLIGEVVREIVPAATRRDLYRLANEYRTRPSSSDTPTARLRTAMWALECGIDPGFDALLGAAVAAVQLHDIDKSVDLAGEALGAGDLTGAQRLRALAVRGFALGFVGNQERSRKDIDEGWRLLQDPDVVAAVRAAGWEDAACEIVKMRAGLAQYLDDDPDRAQAIIADGAWVLEWHCEDAADLLALSMRGWAGDWEYFMPAAGELVERHDAGMPAEVFALLAPYAFGLSARGKSDAALAVCRWAVDVARGNSDAEPWNVGQLRAAQHRASLYQGDIDAAQGWVAGGDDEDLSFVKYEQDLSSIGRAEIAMAQGRWSDAVTDLRHATERLENNDRGGLRAYAWIKRAYAEAVIGDTAARTTLKRARSEPLRGVRMTEDELRLALVCTAVVLGDDAVDEADKLIAWTQRRGLLSTELDALHVRYLLAGRRGGARSTLAEQVRAVAACVDGRRARLVREHVDALEAGDAVRIKRAVSDLGKSGTWVHAREPRPALTPREYEIAALAASGLTSRAIAERLHVSSRTVDSHLSRVFAKLNVSSRGDLGRYV</sequence>
<dbReference type="SMART" id="SM00382">
    <property type="entry name" value="AAA"/>
    <property type="match status" value="1"/>
</dbReference>
<dbReference type="GO" id="GO:0006355">
    <property type="term" value="P:regulation of DNA-templated transcription"/>
    <property type="evidence" value="ECO:0007669"/>
    <property type="project" value="InterPro"/>
</dbReference>
<dbReference type="InterPro" id="IPR003593">
    <property type="entry name" value="AAA+_ATPase"/>
</dbReference>
<dbReference type="EMBL" id="JACBZP010000001">
    <property type="protein sequence ID" value="NYI66477.1"/>
    <property type="molecule type" value="Genomic_DNA"/>
</dbReference>
<accession>A0A7Z0D1L7</accession>
<evidence type="ECO:0000313" key="4">
    <source>
        <dbReference type="EMBL" id="NYI66477.1"/>
    </source>
</evidence>
<feature type="domain" description="HTH luxR-type" evidence="3">
    <location>
        <begin position="792"/>
        <end position="853"/>
    </location>
</feature>
<dbReference type="GO" id="GO:0004016">
    <property type="term" value="F:adenylate cyclase activity"/>
    <property type="evidence" value="ECO:0007669"/>
    <property type="project" value="TreeGrafter"/>
</dbReference>
<keyword evidence="1" id="KW-0547">Nucleotide-binding</keyword>
<evidence type="ECO:0000313" key="5">
    <source>
        <dbReference type="Proteomes" id="UP000539111"/>
    </source>
</evidence>
<dbReference type="SMART" id="SM00421">
    <property type="entry name" value="HTH_LUXR"/>
    <property type="match status" value="1"/>
</dbReference>
<dbReference type="Proteomes" id="UP000539111">
    <property type="component" value="Unassembled WGS sequence"/>
</dbReference>
<dbReference type="AlphaFoldDB" id="A0A7Z0D1L7"/>
<dbReference type="CDD" id="cd06170">
    <property type="entry name" value="LuxR_C_like"/>
    <property type="match status" value="1"/>
</dbReference>
<keyword evidence="2" id="KW-0067">ATP-binding</keyword>
<dbReference type="InterPro" id="IPR016032">
    <property type="entry name" value="Sig_transdc_resp-reg_C-effctor"/>
</dbReference>
<dbReference type="PROSITE" id="PS00622">
    <property type="entry name" value="HTH_LUXR_1"/>
    <property type="match status" value="1"/>
</dbReference>
<name>A0A7Z0D1L7_9MICO</name>
<keyword evidence="4" id="KW-0238">DNA-binding</keyword>
<evidence type="ECO:0000256" key="1">
    <source>
        <dbReference type="ARBA" id="ARBA00022741"/>
    </source>
</evidence>
<dbReference type="GO" id="GO:0005737">
    <property type="term" value="C:cytoplasm"/>
    <property type="evidence" value="ECO:0007669"/>
    <property type="project" value="TreeGrafter"/>
</dbReference>
<dbReference type="Gene3D" id="1.10.10.10">
    <property type="entry name" value="Winged helix-like DNA-binding domain superfamily/Winged helix DNA-binding domain"/>
    <property type="match status" value="1"/>
</dbReference>
<comment type="caution">
    <text evidence="4">The sequence shown here is derived from an EMBL/GenBank/DDBJ whole genome shotgun (WGS) entry which is preliminary data.</text>
</comment>
<dbReference type="InterPro" id="IPR027417">
    <property type="entry name" value="P-loop_NTPase"/>
</dbReference>
<dbReference type="Pfam" id="PF00196">
    <property type="entry name" value="GerE"/>
    <property type="match status" value="1"/>
</dbReference>
<dbReference type="InterPro" id="IPR000792">
    <property type="entry name" value="Tscrpt_reg_LuxR_C"/>
</dbReference>
<dbReference type="SUPFAM" id="SSF46894">
    <property type="entry name" value="C-terminal effector domain of the bipartite response regulators"/>
    <property type="match status" value="1"/>
</dbReference>
<evidence type="ECO:0000259" key="3">
    <source>
        <dbReference type="PROSITE" id="PS50043"/>
    </source>
</evidence>
<gene>
    <name evidence="4" type="ORF">BJY26_000783</name>
</gene>
<dbReference type="GO" id="GO:0005524">
    <property type="term" value="F:ATP binding"/>
    <property type="evidence" value="ECO:0007669"/>
    <property type="project" value="UniProtKB-KW"/>
</dbReference>
<organism evidence="4 5">
    <name type="scientific">Spelaeicoccus albus</name>
    <dbReference type="NCBI Taxonomy" id="1280376"/>
    <lineage>
        <taxon>Bacteria</taxon>
        <taxon>Bacillati</taxon>
        <taxon>Actinomycetota</taxon>
        <taxon>Actinomycetes</taxon>
        <taxon>Micrococcales</taxon>
        <taxon>Brevibacteriaceae</taxon>
        <taxon>Spelaeicoccus</taxon>
    </lineage>
</organism>
<reference evidence="4 5" key="1">
    <citation type="submission" date="2020-07" db="EMBL/GenBank/DDBJ databases">
        <title>Sequencing the genomes of 1000 actinobacteria strains.</title>
        <authorList>
            <person name="Klenk H.-P."/>
        </authorList>
    </citation>
    <scope>NUCLEOTIDE SEQUENCE [LARGE SCALE GENOMIC DNA]</scope>
    <source>
        <strain evidence="4 5">DSM 26341</strain>
    </source>
</reference>
<dbReference type="RefSeq" id="WP_179425867.1">
    <property type="nucleotide sequence ID" value="NZ_JACBZP010000001.1"/>
</dbReference>
<dbReference type="SUPFAM" id="SSF52540">
    <property type="entry name" value="P-loop containing nucleoside triphosphate hydrolases"/>
    <property type="match status" value="1"/>
</dbReference>
<proteinExistence type="predicted"/>
<protein>
    <submittedName>
        <fullName evidence="4">DNA-binding CsgD family transcriptional regulator</fullName>
    </submittedName>
</protein>
<dbReference type="InterPro" id="IPR036388">
    <property type="entry name" value="WH-like_DNA-bd_sf"/>
</dbReference>
<evidence type="ECO:0000256" key="2">
    <source>
        <dbReference type="ARBA" id="ARBA00022840"/>
    </source>
</evidence>
<dbReference type="PANTHER" id="PTHR16305:SF35">
    <property type="entry name" value="TRANSCRIPTIONAL ACTIVATOR DOMAIN"/>
    <property type="match status" value="1"/>
</dbReference>
<keyword evidence="5" id="KW-1185">Reference proteome</keyword>